<reference evidence="3" key="1">
    <citation type="journal article" date="2019" name="Int. J. Syst. Evol. Microbiol.">
        <title>The Global Catalogue of Microorganisms (GCM) 10K type strain sequencing project: providing services to taxonomists for standard genome sequencing and annotation.</title>
        <authorList>
            <consortium name="The Broad Institute Genomics Platform"/>
            <consortium name="The Broad Institute Genome Sequencing Center for Infectious Disease"/>
            <person name="Wu L."/>
            <person name="Ma J."/>
        </authorList>
    </citation>
    <scope>NUCLEOTIDE SEQUENCE [LARGE SCALE GENOMIC DNA]</scope>
    <source>
        <strain evidence="3">CGMCC 1.6784</strain>
    </source>
</reference>
<evidence type="ECO:0000313" key="2">
    <source>
        <dbReference type="EMBL" id="GGN59738.1"/>
    </source>
</evidence>
<proteinExistence type="predicted"/>
<protein>
    <recommendedName>
        <fullName evidence="4">SnoaL-like domain-containing protein</fullName>
    </recommendedName>
</protein>
<sequence>MLRSKAAMLFRLASKCFALTGLLISVACASAHAATVTDSCAAFENGPTSEVAAHRVYTARALDILRASMAADSTSLAQLVSPDAEFSVFRGDYSTSAKAKGPAGAIEMVADMDVVSYQTLLTPRGPIAVMPSECLWTATLLLRTHEDGRGITMRFKFVDGRLIPARGDEVEILEGKLTQTE</sequence>
<accession>A0ABQ2JZS4</accession>
<gene>
    <name evidence="2" type="ORF">GCM10011349_40570</name>
</gene>
<evidence type="ECO:0000313" key="3">
    <source>
        <dbReference type="Proteomes" id="UP000605099"/>
    </source>
</evidence>
<comment type="caution">
    <text evidence="2">The sequence shown here is derived from an EMBL/GenBank/DDBJ whole genome shotgun (WGS) entry which is preliminary data.</text>
</comment>
<dbReference type="EMBL" id="BMLK01000027">
    <property type="protein sequence ID" value="GGN59738.1"/>
    <property type="molecule type" value="Genomic_DNA"/>
</dbReference>
<organism evidence="2 3">
    <name type="scientific">Novosphingobium indicum</name>
    <dbReference type="NCBI Taxonomy" id="462949"/>
    <lineage>
        <taxon>Bacteria</taxon>
        <taxon>Pseudomonadati</taxon>
        <taxon>Pseudomonadota</taxon>
        <taxon>Alphaproteobacteria</taxon>
        <taxon>Sphingomonadales</taxon>
        <taxon>Sphingomonadaceae</taxon>
        <taxon>Novosphingobium</taxon>
    </lineage>
</organism>
<dbReference type="PROSITE" id="PS51257">
    <property type="entry name" value="PROKAR_LIPOPROTEIN"/>
    <property type="match status" value="1"/>
</dbReference>
<evidence type="ECO:0000256" key="1">
    <source>
        <dbReference type="SAM" id="SignalP"/>
    </source>
</evidence>
<feature type="signal peptide" evidence="1">
    <location>
        <begin position="1"/>
        <end position="33"/>
    </location>
</feature>
<keyword evidence="3" id="KW-1185">Reference proteome</keyword>
<name>A0ABQ2JZS4_9SPHN</name>
<evidence type="ECO:0008006" key="4">
    <source>
        <dbReference type="Google" id="ProtNLM"/>
    </source>
</evidence>
<keyword evidence="1" id="KW-0732">Signal</keyword>
<feature type="chain" id="PRO_5045472865" description="SnoaL-like domain-containing protein" evidence="1">
    <location>
        <begin position="34"/>
        <end position="181"/>
    </location>
</feature>
<dbReference type="Proteomes" id="UP000605099">
    <property type="component" value="Unassembled WGS sequence"/>
</dbReference>